<evidence type="ECO:0000259" key="8">
    <source>
        <dbReference type="Pfam" id="PF13742"/>
    </source>
</evidence>
<keyword evidence="1 5" id="KW-0963">Cytoplasm</keyword>
<organism evidence="9 10">
    <name type="scientific">Bavariicoccus seileri</name>
    <dbReference type="NCBI Taxonomy" id="549685"/>
    <lineage>
        <taxon>Bacteria</taxon>
        <taxon>Bacillati</taxon>
        <taxon>Bacillota</taxon>
        <taxon>Bacilli</taxon>
        <taxon>Lactobacillales</taxon>
        <taxon>Enterococcaceae</taxon>
        <taxon>Bavariicoccus</taxon>
    </lineage>
</organism>
<dbReference type="PANTHER" id="PTHR30008">
    <property type="entry name" value="EXODEOXYRIBONUCLEASE 7 LARGE SUBUNIT"/>
    <property type="match status" value="1"/>
</dbReference>
<dbReference type="GO" id="GO:0005737">
    <property type="term" value="C:cytoplasm"/>
    <property type="evidence" value="ECO:0007669"/>
    <property type="project" value="UniProtKB-SubCell"/>
</dbReference>
<evidence type="ECO:0000259" key="7">
    <source>
        <dbReference type="Pfam" id="PF02601"/>
    </source>
</evidence>
<evidence type="ECO:0000256" key="3">
    <source>
        <dbReference type="ARBA" id="ARBA00022801"/>
    </source>
</evidence>
<dbReference type="GO" id="GO:0008855">
    <property type="term" value="F:exodeoxyribonuclease VII activity"/>
    <property type="evidence" value="ECO:0007669"/>
    <property type="project" value="UniProtKB-UniRule"/>
</dbReference>
<evidence type="ECO:0000256" key="6">
    <source>
        <dbReference type="RuleBase" id="RU004355"/>
    </source>
</evidence>
<reference evidence="9 10" key="1">
    <citation type="journal article" date="2018" name="Nat. Biotechnol.">
        <title>A standardized bacterial taxonomy based on genome phylogeny substantially revises the tree of life.</title>
        <authorList>
            <person name="Parks D.H."/>
            <person name="Chuvochina M."/>
            <person name="Waite D.W."/>
            <person name="Rinke C."/>
            <person name="Skarshewski A."/>
            <person name="Chaumeil P.A."/>
            <person name="Hugenholtz P."/>
        </authorList>
    </citation>
    <scope>NUCLEOTIDE SEQUENCE [LARGE SCALE GENOMIC DNA]</scope>
    <source>
        <strain evidence="9">UBA11306</strain>
    </source>
</reference>
<dbReference type="Pfam" id="PF13742">
    <property type="entry name" value="tRNA_anti_2"/>
    <property type="match status" value="1"/>
</dbReference>
<protein>
    <recommendedName>
        <fullName evidence="5">Exodeoxyribonuclease 7 large subunit</fullName>
        <ecNumber evidence="5">3.1.11.6</ecNumber>
    </recommendedName>
    <alternativeName>
        <fullName evidence="5">Exodeoxyribonuclease VII large subunit</fullName>
        <shortName evidence="5">Exonuclease VII large subunit</shortName>
    </alternativeName>
</protein>
<dbReference type="Proteomes" id="UP000262195">
    <property type="component" value="Unassembled WGS sequence"/>
</dbReference>
<dbReference type="NCBIfam" id="TIGR00237">
    <property type="entry name" value="xseA"/>
    <property type="match status" value="1"/>
</dbReference>
<dbReference type="Pfam" id="PF02601">
    <property type="entry name" value="Exonuc_VII_L"/>
    <property type="match status" value="1"/>
</dbReference>
<comment type="caution">
    <text evidence="9">The sequence shown here is derived from an EMBL/GenBank/DDBJ whole genome shotgun (WGS) entry which is preliminary data.</text>
</comment>
<accession>A0A3D4S5K5</accession>
<dbReference type="STRING" id="1121105.GCA_000421665_00565"/>
<evidence type="ECO:0000313" key="10">
    <source>
        <dbReference type="Proteomes" id="UP000262195"/>
    </source>
</evidence>
<dbReference type="CDD" id="cd04489">
    <property type="entry name" value="ExoVII_LU_OBF"/>
    <property type="match status" value="1"/>
</dbReference>
<dbReference type="EC" id="3.1.11.6" evidence="5"/>
<evidence type="ECO:0000256" key="1">
    <source>
        <dbReference type="ARBA" id="ARBA00022490"/>
    </source>
</evidence>
<dbReference type="InterPro" id="IPR003753">
    <property type="entry name" value="Exonuc_VII_L"/>
</dbReference>
<gene>
    <name evidence="5" type="primary">xseA</name>
    <name evidence="9" type="ORF">DIW15_04820</name>
</gene>
<keyword evidence="3 5" id="KW-0378">Hydrolase</keyword>
<comment type="catalytic activity">
    <reaction evidence="5 6">
        <text>Exonucleolytic cleavage in either 5'- to 3'- or 3'- to 5'-direction to yield nucleoside 5'-phosphates.</text>
        <dbReference type="EC" id="3.1.11.6"/>
    </reaction>
</comment>
<feature type="domain" description="Exonuclease VII large subunit C-terminal" evidence="7">
    <location>
        <begin position="127"/>
        <end position="438"/>
    </location>
</feature>
<keyword evidence="4 5" id="KW-0269">Exonuclease</keyword>
<evidence type="ECO:0000313" key="9">
    <source>
        <dbReference type="EMBL" id="HCS94010.1"/>
    </source>
</evidence>
<comment type="function">
    <text evidence="5">Bidirectionally degrades single-stranded DNA into large acid-insoluble oligonucleotides, which are then degraded further into small acid-soluble oligonucleotides.</text>
</comment>
<evidence type="ECO:0000256" key="5">
    <source>
        <dbReference type="HAMAP-Rule" id="MF_00378"/>
    </source>
</evidence>
<dbReference type="GO" id="GO:0003676">
    <property type="term" value="F:nucleic acid binding"/>
    <property type="evidence" value="ECO:0007669"/>
    <property type="project" value="InterPro"/>
</dbReference>
<evidence type="ECO:0000256" key="2">
    <source>
        <dbReference type="ARBA" id="ARBA00022722"/>
    </source>
</evidence>
<proteinExistence type="inferred from homology"/>
<dbReference type="GO" id="GO:0009318">
    <property type="term" value="C:exodeoxyribonuclease VII complex"/>
    <property type="evidence" value="ECO:0007669"/>
    <property type="project" value="UniProtKB-UniRule"/>
</dbReference>
<dbReference type="PANTHER" id="PTHR30008:SF0">
    <property type="entry name" value="EXODEOXYRIBONUCLEASE 7 LARGE SUBUNIT"/>
    <property type="match status" value="1"/>
</dbReference>
<dbReference type="EMBL" id="DQHO01000031">
    <property type="protein sequence ID" value="HCS94010.1"/>
    <property type="molecule type" value="Genomic_DNA"/>
</dbReference>
<name>A0A3D4S5K5_9ENTE</name>
<evidence type="ECO:0000256" key="4">
    <source>
        <dbReference type="ARBA" id="ARBA00022839"/>
    </source>
</evidence>
<comment type="subunit">
    <text evidence="5">Heterooligomer composed of large and small subunits.</text>
</comment>
<keyword evidence="2 5" id="KW-0540">Nuclease</keyword>
<dbReference type="AlphaFoldDB" id="A0A3D4S5K5"/>
<comment type="similarity">
    <text evidence="5 6">Belongs to the XseA family.</text>
</comment>
<comment type="subcellular location">
    <subcellularLocation>
        <location evidence="5 6">Cytoplasm</location>
    </subcellularLocation>
</comment>
<sequence length="454" mass="51777">MSQNFLTVTAITKYLKYKLDQDPYLRTVTIKGEVSNFRLRKNSHQYFNLKDDHAKINAVIYRRDFDRIGFSLEEGMSVFATGQISLYPPSGSYQITITHIEPDGTGALYLAFEQLKKKLDKEGLFSRKRKEIPAFPKKIAVVTSPSGAVIHDIMTTVSRRFPICEITLYPAVVQGTEAALSIISQLERIKNSSDHYDTLIIGRGGGSIEDLWPFNEEAVVRALVDYPIPVISCVGHETDTTLVDFVSDVRAATPTAAAEVATPRLSDILLTIKDYEQRTITAIDRQLTNKAEKLDSLLNRPVLTRPMQIIDVKSQFFDAIADKLAHYFDKVMKEKITNYRLIHNKIRVDYVTQQIRLGRQELKYLENNLSREVISLNDKKSESINRIIDQLMLLNPLSILKKGYSVVENQQGDVVRSINDIRKDDIMRIRMTDGIVKTQVLQMNKMEDIDNDRN</sequence>
<dbReference type="InterPro" id="IPR020579">
    <property type="entry name" value="Exonuc_VII_lsu_C"/>
</dbReference>
<feature type="domain" description="OB-fold nucleic acid binding" evidence="8">
    <location>
        <begin position="6"/>
        <end position="101"/>
    </location>
</feature>
<dbReference type="GO" id="GO:0006308">
    <property type="term" value="P:DNA catabolic process"/>
    <property type="evidence" value="ECO:0007669"/>
    <property type="project" value="UniProtKB-UniRule"/>
</dbReference>
<dbReference type="InterPro" id="IPR025824">
    <property type="entry name" value="OB-fold_nuc-bd_dom"/>
</dbReference>
<dbReference type="HAMAP" id="MF_00378">
    <property type="entry name" value="Exonuc_7_L"/>
    <property type="match status" value="1"/>
</dbReference>